<organism evidence="1 2">
    <name type="scientific">Frondihabitans peucedani</name>
    <dbReference type="NCBI Taxonomy" id="598626"/>
    <lineage>
        <taxon>Bacteria</taxon>
        <taxon>Bacillati</taxon>
        <taxon>Actinomycetota</taxon>
        <taxon>Actinomycetes</taxon>
        <taxon>Micrococcales</taxon>
        <taxon>Microbacteriaceae</taxon>
        <taxon>Frondihabitans</taxon>
    </lineage>
</organism>
<dbReference type="EMBL" id="BAABAU010000001">
    <property type="protein sequence ID" value="GAA4266268.1"/>
    <property type="molecule type" value="Genomic_DNA"/>
</dbReference>
<keyword evidence="2" id="KW-1185">Reference proteome</keyword>
<protein>
    <submittedName>
        <fullName evidence="1">Uncharacterized protein</fullName>
    </submittedName>
</protein>
<reference evidence="2" key="1">
    <citation type="journal article" date="2019" name="Int. J. Syst. Evol. Microbiol.">
        <title>The Global Catalogue of Microorganisms (GCM) 10K type strain sequencing project: providing services to taxonomists for standard genome sequencing and annotation.</title>
        <authorList>
            <consortium name="The Broad Institute Genomics Platform"/>
            <consortium name="The Broad Institute Genome Sequencing Center for Infectious Disease"/>
            <person name="Wu L."/>
            <person name="Ma J."/>
        </authorList>
    </citation>
    <scope>NUCLEOTIDE SEQUENCE [LARGE SCALE GENOMIC DNA]</scope>
    <source>
        <strain evidence="2">JCM 17442</strain>
    </source>
</reference>
<proteinExistence type="predicted"/>
<accession>A0ABP8E229</accession>
<gene>
    <name evidence="1" type="ORF">GCM10022256_18800</name>
</gene>
<evidence type="ECO:0000313" key="2">
    <source>
        <dbReference type="Proteomes" id="UP001501594"/>
    </source>
</evidence>
<comment type="caution">
    <text evidence="1">The sequence shown here is derived from an EMBL/GenBank/DDBJ whole genome shotgun (WGS) entry which is preliminary data.</text>
</comment>
<dbReference type="Proteomes" id="UP001501594">
    <property type="component" value="Unassembled WGS sequence"/>
</dbReference>
<evidence type="ECO:0000313" key="1">
    <source>
        <dbReference type="EMBL" id="GAA4266268.1"/>
    </source>
</evidence>
<name>A0ABP8E229_9MICO</name>
<sequence length="97" mass="10143">MASYRVTLSIGRLAPGVDPTVILPTAADSAAEVVVVEARDVAVVRGEARITVRFTSDDDHAAARVADSVARSTAPLAEVTGTALTRRDGGRWSRLAL</sequence>